<feature type="region of interest" description="Disordered" evidence="1">
    <location>
        <begin position="413"/>
        <end position="505"/>
    </location>
</feature>
<dbReference type="InterPro" id="IPR010433">
    <property type="entry name" value="EIF-4B_pln"/>
</dbReference>
<feature type="compositionally biased region" description="Basic and acidic residues" evidence="1">
    <location>
        <begin position="142"/>
        <end position="152"/>
    </location>
</feature>
<accession>A0AAN7LGH7</accession>
<gene>
    <name evidence="2" type="ORF">SAY87_016881</name>
</gene>
<dbReference type="PANTHER" id="PTHR32091:SF20">
    <property type="entry name" value="EUKARYOTIC TRANSLATION INITIATION FACTOR 4B1"/>
    <property type="match status" value="1"/>
</dbReference>
<comment type="caution">
    <text evidence="2">The sequence shown here is derived from an EMBL/GenBank/DDBJ whole genome shotgun (WGS) entry which is preliminary data.</text>
</comment>
<feature type="compositionally biased region" description="Low complexity" evidence="1">
    <location>
        <begin position="293"/>
        <end position="304"/>
    </location>
</feature>
<evidence type="ECO:0000256" key="1">
    <source>
        <dbReference type="SAM" id="MobiDB-lite"/>
    </source>
</evidence>
<keyword evidence="3" id="KW-1185">Reference proteome</keyword>
<dbReference type="PANTHER" id="PTHR32091">
    <property type="entry name" value="EUKARYOTIC TRANSLATION INITIATION FACTOR 4B"/>
    <property type="match status" value="1"/>
</dbReference>
<sequence length="505" mass="55899">MSKVRGKVGAWAAEAELAEEEEREAAAAAAASAASQNFPSLKEAANAKPKKKRMSLTQFYAVNPGLTPDEMLRLPTGPKERSTDEMQQGRLGGGFSSYGRSGSIPNRSRDHEDGDGAWGGGRRGYGGGFDDERRSGPPSRVSDFDQPSRADEVDNWAMGKKSLPAQDSLKQNQNRYDSLGGGASRADETDNWAMGKRQQQPPPPSRSSTFGSGFRTSQPEPDRWARGAPQDEPPRLILDPPKLDPIVNEPVKANRPNPFGAARPREEVLAGKGLDWKKLDSDIEAKKADRPTSSQSSRPSSAHSSRSEIQGTENALKPKPKVNPFGDAKPREVLLEEKGLDWRKVDLQLEQRRVDRVETDKEKALKEELNLLKREERELETNKDGKNLHGSDADRSNLSEIISQKEKELAMLSRDLDDKVRFKPKASERPDSGSGRASGFSDRPRSRSGSIDEPQILDYDGRPPSRGTGNARARPGNDRRDFQGGRERGFFGSRDFDRSSTRERW</sequence>
<name>A0AAN7LGH7_9MYRT</name>
<evidence type="ECO:0000313" key="2">
    <source>
        <dbReference type="EMBL" id="KAK4780775.1"/>
    </source>
</evidence>
<feature type="compositionally biased region" description="Gly residues" evidence="1">
    <location>
        <begin position="116"/>
        <end position="128"/>
    </location>
</feature>
<reference evidence="2 3" key="1">
    <citation type="journal article" date="2023" name="Hortic Res">
        <title>Pangenome of water caltrop reveals structural variations and asymmetric subgenome divergence after allopolyploidization.</title>
        <authorList>
            <person name="Zhang X."/>
            <person name="Chen Y."/>
            <person name="Wang L."/>
            <person name="Yuan Y."/>
            <person name="Fang M."/>
            <person name="Shi L."/>
            <person name="Lu R."/>
            <person name="Comes H.P."/>
            <person name="Ma Y."/>
            <person name="Chen Y."/>
            <person name="Huang G."/>
            <person name="Zhou Y."/>
            <person name="Zheng Z."/>
            <person name="Qiu Y."/>
        </authorList>
    </citation>
    <scope>NUCLEOTIDE SEQUENCE [LARGE SCALE GENOMIC DNA]</scope>
    <source>
        <tissue evidence="2">Roots</tissue>
    </source>
</reference>
<feature type="compositionally biased region" description="Basic and acidic residues" evidence="1">
    <location>
        <begin position="263"/>
        <end position="290"/>
    </location>
</feature>
<feature type="compositionally biased region" description="Basic and acidic residues" evidence="1">
    <location>
        <begin position="475"/>
        <end position="505"/>
    </location>
</feature>
<feature type="region of interest" description="Disordered" evidence="1">
    <location>
        <begin position="351"/>
        <end position="401"/>
    </location>
</feature>
<organism evidence="2 3">
    <name type="scientific">Trapa incisa</name>
    <dbReference type="NCBI Taxonomy" id="236973"/>
    <lineage>
        <taxon>Eukaryota</taxon>
        <taxon>Viridiplantae</taxon>
        <taxon>Streptophyta</taxon>
        <taxon>Embryophyta</taxon>
        <taxon>Tracheophyta</taxon>
        <taxon>Spermatophyta</taxon>
        <taxon>Magnoliopsida</taxon>
        <taxon>eudicotyledons</taxon>
        <taxon>Gunneridae</taxon>
        <taxon>Pentapetalae</taxon>
        <taxon>rosids</taxon>
        <taxon>malvids</taxon>
        <taxon>Myrtales</taxon>
        <taxon>Lythraceae</taxon>
        <taxon>Trapa</taxon>
    </lineage>
</organism>
<feature type="compositionally biased region" description="Basic and acidic residues" evidence="1">
    <location>
        <begin position="413"/>
        <end position="431"/>
    </location>
</feature>
<dbReference type="GO" id="GO:0003729">
    <property type="term" value="F:mRNA binding"/>
    <property type="evidence" value="ECO:0007669"/>
    <property type="project" value="TreeGrafter"/>
</dbReference>
<evidence type="ECO:0008006" key="4">
    <source>
        <dbReference type="Google" id="ProtNLM"/>
    </source>
</evidence>
<protein>
    <recommendedName>
        <fullName evidence="4">Eukaryotic translation initiation factor 4B</fullName>
    </recommendedName>
</protein>
<dbReference type="GO" id="GO:0003743">
    <property type="term" value="F:translation initiation factor activity"/>
    <property type="evidence" value="ECO:0007669"/>
    <property type="project" value="InterPro"/>
</dbReference>
<evidence type="ECO:0000313" key="3">
    <source>
        <dbReference type="Proteomes" id="UP001345219"/>
    </source>
</evidence>
<dbReference type="AlphaFoldDB" id="A0AAN7LGH7"/>
<dbReference type="Proteomes" id="UP001345219">
    <property type="component" value="Chromosome 13"/>
</dbReference>
<dbReference type="EMBL" id="JAXIOK010000001">
    <property type="protein sequence ID" value="KAK4780775.1"/>
    <property type="molecule type" value="Genomic_DNA"/>
</dbReference>
<proteinExistence type="predicted"/>
<dbReference type="Pfam" id="PF06273">
    <property type="entry name" value="eIF-4B"/>
    <property type="match status" value="1"/>
</dbReference>
<feature type="compositionally biased region" description="Polar residues" evidence="1">
    <location>
        <begin position="209"/>
        <end position="219"/>
    </location>
</feature>
<feature type="region of interest" description="Disordered" evidence="1">
    <location>
        <begin position="23"/>
        <end position="331"/>
    </location>
</feature>